<sequence length="542" mass="59626">MAGSRRSRSAVNPPKKKPKREEELPDFVLVLYLSDKTTGVVTRFSVVLKNVEKGFIKGALCHSPLPIELDMLQKGPLHDAKIVELGYDTDYLQNLVVDITGKVLEDIDENKENALALRKRSVKAAETASKRKVLTDIDNSLLNLSTALPLTPKVSSPVLMRISPGGDLSSPNTTQATVSGQPVSNFSSPKQNAPGSPNLPFSTMGSPKVSLSNDTPASSVPAGPNPSSIPQTSSFQAPLSFSPATSMPGSSSTFEIPKKAPFTFSFPPATSMPGPSSTFGITKDSHFNPLFTSATSVPRPNPSSIPGTSKQTCFKVLSSVEHMQCLSDEHCPFLKVMQQATPENLTFLDNLYQALLVHNGCAESERKKPFKQPAPKPTPLVLTDLKCLQQGELMFPLVQTIPVYLPKKDICSIPGVALKTPEEKGKKTRTDRSKLYPRGLATYLLDKLIPIDILKHIQYSQIPKDIPLAIRCYLNFKLPEEHRIVESVMTTYLSDHLRNVKRDRTNEKTRKEQVAKREYNKMKREEEEESEDGSDSEVEEGA</sequence>
<feature type="compositionally biased region" description="Polar residues" evidence="1">
    <location>
        <begin position="225"/>
        <end position="253"/>
    </location>
</feature>
<feature type="compositionally biased region" description="Basic and acidic residues" evidence="1">
    <location>
        <begin position="503"/>
        <end position="525"/>
    </location>
</feature>
<reference evidence="3" key="1">
    <citation type="submission" date="2025-08" db="UniProtKB">
        <authorList>
            <consortium name="RefSeq"/>
        </authorList>
    </citation>
    <scope>IDENTIFICATION</scope>
    <source>
        <tissue evidence="3">Total insect</tissue>
    </source>
</reference>
<evidence type="ECO:0000313" key="3">
    <source>
        <dbReference type="RefSeq" id="XP_034234275.1"/>
    </source>
</evidence>
<name>A0A6P8YBU1_THRPL</name>
<accession>A0A6P8YBU1</accession>
<evidence type="ECO:0000256" key="1">
    <source>
        <dbReference type="SAM" id="MobiDB-lite"/>
    </source>
</evidence>
<keyword evidence="2" id="KW-1185">Reference proteome</keyword>
<protein>
    <submittedName>
        <fullName evidence="3">Uncharacterized protein LOC117641229</fullName>
    </submittedName>
</protein>
<organism evidence="3">
    <name type="scientific">Thrips palmi</name>
    <name type="common">Melon thrips</name>
    <dbReference type="NCBI Taxonomy" id="161013"/>
    <lineage>
        <taxon>Eukaryota</taxon>
        <taxon>Metazoa</taxon>
        <taxon>Ecdysozoa</taxon>
        <taxon>Arthropoda</taxon>
        <taxon>Hexapoda</taxon>
        <taxon>Insecta</taxon>
        <taxon>Pterygota</taxon>
        <taxon>Neoptera</taxon>
        <taxon>Paraneoptera</taxon>
        <taxon>Thysanoptera</taxon>
        <taxon>Terebrantia</taxon>
        <taxon>Thripoidea</taxon>
        <taxon>Thripidae</taxon>
        <taxon>Thrips</taxon>
    </lineage>
</organism>
<feature type="region of interest" description="Disordered" evidence="1">
    <location>
        <begin position="161"/>
        <end position="253"/>
    </location>
</feature>
<feature type="region of interest" description="Disordered" evidence="1">
    <location>
        <begin position="503"/>
        <end position="542"/>
    </location>
</feature>
<proteinExistence type="predicted"/>
<feature type="compositionally biased region" description="Polar residues" evidence="1">
    <location>
        <begin position="169"/>
        <end position="218"/>
    </location>
</feature>
<dbReference type="KEGG" id="tpal:117641229"/>
<dbReference type="Proteomes" id="UP000515158">
    <property type="component" value="Unplaced"/>
</dbReference>
<dbReference type="AlphaFoldDB" id="A0A6P8YBU1"/>
<gene>
    <name evidence="3" type="primary">LOC117641229</name>
</gene>
<feature type="compositionally biased region" description="Acidic residues" evidence="1">
    <location>
        <begin position="526"/>
        <end position="542"/>
    </location>
</feature>
<dbReference type="InParanoid" id="A0A6P8YBU1"/>
<dbReference type="RefSeq" id="XP_034234275.1">
    <property type="nucleotide sequence ID" value="XM_034378384.1"/>
</dbReference>
<evidence type="ECO:0000313" key="2">
    <source>
        <dbReference type="Proteomes" id="UP000515158"/>
    </source>
</evidence>
<dbReference type="GeneID" id="117641229"/>